<sequence length="757" mass="81445">VSRPLATAWWQAQPPGGTPAGQIGSSGSGELPSLASSGTPSSTIATVPPGPRDPAPAPVAAPPPFYGVPRYGAPAPTFGAMPPSSSAWPSPYGAPPVQPYAGSSHPQPYMVPPSSLPYGAAPPVPSGAPTGLGDGSVVPGAYPSSPYTGASLAITPHPDTDPLLGCYAPPAPAHVDHAVASSPFYFSHLLPVKLTPDNYLSWRAQVLPLLRSRYLEGYVDGSIPCPPPYHPAYHVWVAQDQAILSAIQSSLTPSVSSLVIFAATSRDAWSALHSSFASQSQARAHSIRTELGETKLGGLTITEYFTKMSGLADTLASIGQPLGDEDFSTHVLNGLDDDYDNLIENIHGREAPLPPRELYARLLGREQRIKARRASPSFVSANAATHGKPQKPSPLGGKPTPSSPQAPRGAAPSITGDTRLVACCPFYGAKQAYQLCGLERHITSRCHRRYKQDFLGLGNNGKGNEKQADVVTSHEHGRTPSYSIDPTWYMDTGAMNHPINKMAKLSTQEPYRGHDQVHTANGAGMRISHVGQASLLAHNCRKLHLSNVLRVPTATRSLLSVPQLTRDNNVLAEFHPFRFFIKDRDTRAVLLSGRLRHGLYALDAPPTPPMQSSPQAFSGVHVSPTHWHARLGHPAVPIVRHVLHRHELPVVSNEIAETICDACQQGKSHQLPFSESSRVVKHPLELVFSDVWGHAQMSVIGHNYYVSFTDAYSRFTWLYLISESLMCSMFLFSFKHTLSVSLSRKLFMFNPTGGGGV</sequence>
<reference evidence="5" key="5">
    <citation type="journal article" date="2021" name="G3 (Bethesda)">
        <title>Aegilops tauschii genome assembly Aet v5.0 features greater sequence contiguity and improved annotation.</title>
        <authorList>
            <person name="Wang L."/>
            <person name="Zhu T."/>
            <person name="Rodriguez J.C."/>
            <person name="Deal K.R."/>
            <person name="Dubcovsky J."/>
            <person name="McGuire P.E."/>
            <person name="Lux T."/>
            <person name="Spannagl M."/>
            <person name="Mayer K.F.X."/>
            <person name="Baldrich P."/>
            <person name="Meyers B.C."/>
            <person name="Huo N."/>
            <person name="Gu Y.Q."/>
            <person name="Zhou H."/>
            <person name="Devos K.M."/>
            <person name="Bennetzen J.L."/>
            <person name="Unver T."/>
            <person name="Budak H."/>
            <person name="Gulick P.J."/>
            <person name="Galiba G."/>
            <person name="Kalapos B."/>
            <person name="Nelson D.R."/>
            <person name="Li P."/>
            <person name="You F.M."/>
            <person name="Luo M.C."/>
            <person name="Dvorak J."/>
        </authorList>
    </citation>
    <scope>NUCLEOTIDE SEQUENCE [LARGE SCALE GENOMIC DNA]</scope>
    <source>
        <strain evidence="5">cv. AL8/78</strain>
    </source>
</reference>
<keyword evidence="6" id="KW-1185">Reference proteome</keyword>
<reference evidence="6" key="1">
    <citation type="journal article" date="2014" name="Science">
        <title>Ancient hybridizations among the ancestral genomes of bread wheat.</title>
        <authorList>
            <consortium name="International Wheat Genome Sequencing Consortium,"/>
            <person name="Marcussen T."/>
            <person name="Sandve S.R."/>
            <person name="Heier L."/>
            <person name="Spannagl M."/>
            <person name="Pfeifer M."/>
            <person name="Jakobsen K.S."/>
            <person name="Wulff B.B."/>
            <person name="Steuernagel B."/>
            <person name="Mayer K.F."/>
            <person name="Olsen O.A."/>
        </authorList>
    </citation>
    <scope>NUCLEOTIDE SEQUENCE [LARGE SCALE GENOMIC DNA]</scope>
    <source>
        <strain evidence="6">cv. AL8/78</strain>
    </source>
</reference>
<proteinExistence type="predicted"/>
<name>A0A453NWQ9_AEGTS</name>
<feature type="region of interest" description="Disordered" evidence="1">
    <location>
        <begin position="1"/>
        <end position="61"/>
    </location>
</feature>
<dbReference type="InterPro" id="IPR029472">
    <property type="entry name" value="Copia-like_N"/>
</dbReference>
<feature type="compositionally biased region" description="Polar residues" evidence="1">
    <location>
        <begin position="34"/>
        <end position="45"/>
    </location>
</feature>
<dbReference type="PANTHER" id="PTHR47481">
    <property type="match status" value="1"/>
</dbReference>
<evidence type="ECO:0000259" key="4">
    <source>
        <dbReference type="Pfam" id="PF22936"/>
    </source>
</evidence>
<feature type="region of interest" description="Disordered" evidence="1">
    <location>
        <begin position="373"/>
        <end position="414"/>
    </location>
</feature>
<feature type="domain" description="GAG-pre-integrase" evidence="2">
    <location>
        <begin position="598"/>
        <end position="668"/>
    </location>
</feature>
<dbReference type="Pfam" id="PF22936">
    <property type="entry name" value="Pol_BBD"/>
    <property type="match status" value="1"/>
</dbReference>
<evidence type="ECO:0000256" key="1">
    <source>
        <dbReference type="SAM" id="MobiDB-lite"/>
    </source>
</evidence>
<reference evidence="5" key="4">
    <citation type="submission" date="2019-03" db="UniProtKB">
        <authorList>
            <consortium name="EnsemblPlants"/>
        </authorList>
    </citation>
    <scope>IDENTIFICATION</scope>
</reference>
<protein>
    <recommendedName>
        <fullName evidence="7">GAG-pre-integrase domain-containing protein</fullName>
    </recommendedName>
</protein>
<dbReference type="Pfam" id="PF14244">
    <property type="entry name" value="Retrotran_gag_3"/>
    <property type="match status" value="1"/>
</dbReference>
<dbReference type="Gramene" id="AET6Gv20523100.1">
    <property type="protein sequence ID" value="AET6Gv20523100.1"/>
    <property type="gene ID" value="AET6Gv20523100"/>
</dbReference>
<dbReference type="AlphaFoldDB" id="A0A453NWQ9"/>
<dbReference type="PANTHER" id="PTHR47481:SF31">
    <property type="entry name" value="OS01G0873500 PROTEIN"/>
    <property type="match status" value="1"/>
</dbReference>
<evidence type="ECO:0000259" key="2">
    <source>
        <dbReference type="Pfam" id="PF13976"/>
    </source>
</evidence>
<dbReference type="Pfam" id="PF14223">
    <property type="entry name" value="Retrotran_gag_2"/>
    <property type="match status" value="1"/>
</dbReference>
<dbReference type="STRING" id="200361.A0A453NWQ9"/>
<evidence type="ECO:0000313" key="5">
    <source>
        <dbReference type="EnsemblPlants" id="AET6Gv20523100.1"/>
    </source>
</evidence>
<dbReference type="EnsemblPlants" id="AET6Gv20523100.1">
    <property type="protein sequence ID" value="AET6Gv20523100.1"/>
    <property type="gene ID" value="AET6Gv20523100"/>
</dbReference>
<evidence type="ECO:0000259" key="3">
    <source>
        <dbReference type="Pfam" id="PF14244"/>
    </source>
</evidence>
<dbReference type="Pfam" id="PF13976">
    <property type="entry name" value="gag_pre-integrs"/>
    <property type="match status" value="1"/>
</dbReference>
<feature type="compositionally biased region" description="Pro residues" evidence="1">
    <location>
        <begin position="48"/>
        <end position="61"/>
    </location>
</feature>
<dbReference type="InterPro" id="IPR025724">
    <property type="entry name" value="GAG-pre-integrase_dom"/>
</dbReference>
<organism evidence="5 6">
    <name type="scientific">Aegilops tauschii subsp. strangulata</name>
    <name type="common">Goatgrass</name>
    <dbReference type="NCBI Taxonomy" id="200361"/>
    <lineage>
        <taxon>Eukaryota</taxon>
        <taxon>Viridiplantae</taxon>
        <taxon>Streptophyta</taxon>
        <taxon>Embryophyta</taxon>
        <taxon>Tracheophyta</taxon>
        <taxon>Spermatophyta</taxon>
        <taxon>Magnoliopsida</taxon>
        <taxon>Liliopsida</taxon>
        <taxon>Poales</taxon>
        <taxon>Poaceae</taxon>
        <taxon>BOP clade</taxon>
        <taxon>Pooideae</taxon>
        <taxon>Triticodae</taxon>
        <taxon>Triticeae</taxon>
        <taxon>Triticinae</taxon>
        <taxon>Aegilops</taxon>
    </lineage>
</organism>
<reference evidence="6" key="2">
    <citation type="journal article" date="2017" name="Nat. Plants">
        <title>The Aegilops tauschii genome reveals multiple impacts of transposons.</title>
        <authorList>
            <person name="Zhao G."/>
            <person name="Zou C."/>
            <person name="Li K."/>
            <person name="Wang K."/>
            <person name="Li T."/>
            <person name="Gao L."/>
            <person name="Zhang X."/>
            <person name="Wang H."/>
            <person name="Yang Z."/>
            <person name="Liu X."/>
            <person name="Jiang W."/>
            <person name="Mao L."/>
            <person name="Kong X."/>
            <person name="Jiao Y."/>
            <person name="Jia J."/>
        </authorList>
    </citation>
    <scope>NUCLEOTIDE SEQUENCE [LARGE SCALE GENOMIC DNA]</scope>
    <source>
        <strain evidence="6">cv. AL8/78</strain>
    </source>
</reference>
<evidence type="ECO:0008006" key="7">
    <source>
        <dbReference type="Google" id="ProtNLM"/>
    </source>
</evidence>
<evidence type="ECO:0000313" key="6">
    <source>
        <dbReference type="Proteomes" id="UP000015105"/>
    </source>
</evidence>
<dbReference type="InterPro" id="IPR054722">
    <property type="entry name" value="PolX-like_BBD"/>
</dbReference>
<accession>A0A453NWQ9</accession>
<reference evidence="5" key="3">
    <citation type="journal article" date="2017" name="Nature">
        <title>Genome sequence of the progenitor of the wheat D genome Aegilops tauschii.</title>
        <authorList>
            <person name="Luo M.C."/>
            <person name="Gu Y.Q."/>
            <person name="Puiu D."/>
            <person name="Wang H."/>
            <person name="Twardziok S.O."/>
            <person name="Deal K.R."/>
            <person name="Huo N."/>
            <person name="Zhu T."/>
            <person name="Wang L."/>
            <person name="Wang Y."/>
            <person name="McGuire P.E."/>
            <person name="Liu S."/>
            <person name="Long H."/>
            <person name="Ramasamy R.K."/>
            <person name="Rodriguez J.C."/>
            <person name="Van S.L."/>
            <person name="Yuan L."/>
            <person name="Wang Z."/>
            <person name="Xia Z."/>
            <person name="Xiao L."/>
            <person name="Anderson O.D."/>
            <person name="Ouyang S."/>
            <person name="Liang Y."/>
            <person name="Zimin A.V."/>
            <person name="Pertea G."/>
            <person name="Qi P."/>
            <person name="Bennetzen J.L."/>
            <person name="Dai X."/>
            <person name="Dawson M.W."/>
            <person name="Muller H.G."/>
            <person name="Kugler K."/>
            <person name="Rivarola-Duarte L."/>
            <person name="Spannagl M."/>
            <person name="Mayer K.F.X."/>
            <person name="Lu F.H."/>
            <person name="Bevan M.W."/>
            <person name="Leroy P."/>
            <person name="Li P."/>
            <person name="You F.M."/>
            <person name="Sun Q."/>
            <person name="Liu Z."/>
            <person name="Lyons E."/>
            <person name="Wicker T."/>
            <person name="Salzberg S.L."/>
            <person name="Devos K.M."/>
            <person name="Dvorak J."/>
        </authorList>
    </citation>
    <scope>NUCLEOTIDE SEQUENCE [LARGE SCALE GENOMIC DNA]</scope>
    <source>
        <strain evidence="5">cv. AL8/78</strain>
    </source>
</reference>
<feature type="domain" description="Retrotransposon Copia-like N-terminal" evidence="3">
    <location>
        <begin position="189"/>
        <end position="226"/>
    </location>
</feature>
<feature type="domain" description="Retrovirus-related Pol polyprotein from transposon TNT 1-94-like beta-barrel" evidence="4">
    <location>
        <begin position="488"/>
        <end position="567"/>
    </location>
</feature>
<dbReference type="Proteomes" id="UP000015105">
    <property type="component" value="Chromosome 6D"/>
</dbReference>